<dbReference type="EnsemblPlants" id="AVESA.00010b.r2.2DG0383640.1">
    <property type="protein sequence ID" value="AVESA.00010b.r2.2DG0383640.1.CDS.1"/>
    <property type="gene ID" value="AVESA.00010b.r2.2DG0383640"/>
</dbReference>
<reference evidence="1" key="1">
    <citation type="submission" date="2021-05" db="EMBL/GenBank/DDBJ databases">
        <authorList>
            <person name="Scholz U."/>
            <person name="Mascher M."/>
            <person name="Fiebig A."/>
        </authorList>
    </citation>
    <scope>NUCLEOTIDE SEQUENCE [LARGE SCALE GENOMIC DNA]</scope>
</reference>
<evidence type="ECO:0000313" key="1">
    <source>
        <dbReference type="EnsemblPlants" id="AVESA.00010b.r2.2DG0383640.1.CDS.1"/>
    </source>
</evidence>
<dbReference type="Proteomes" id="UP001732700">
    <property type="component" value="Chromosome 2D"/>
</dbReference>
<reference evidence="1" key="2">
    <citation type="submission" date="2025-09" db="UniProtKB">
        <authorList>
            <consortium name="EnsemblPlants"/>
        </authorList>
    </citation>
    <scope>IDENTIFICATION</scope>
</reference>
<organism evidence="1 2">
    <name type="scientific">Avena sativa</name>
    <name type="common">Oat</name>
    <dbReference type="NCBI Taxonomy" id="4498"/>
    <lineage>
        <taxon>Eukaryota</taxon>
        <taxon>Viridiplantae</taxon>
        <taxon>Streptophyta</taxon>
        <taxon>Embryophyta</taxon>
        <taxon>Tracheophyta</taxon>
        <taxon>Spermatophyta</taxon>
        <taxon>Magnoliopsida</taxon>
        <taxon>Liliopsida</taxon>
        <taxon>Poales</taxon>
        <taxon>Poaceae</taxon>
        <taxon>BOP clade</taxon>
        <taxon>Pooideae</taxon>
        <taxon>Poodae</taxon>
        <taxon>Poeae</taxon>
        <taxon>Poeae Chloroplast Group 1 (Aveneae type)</taxon>
        <taxon>Aveninae</taxon>
        <taxon>Avena</taxon>
    </lineage>
</organism>
<proteinExistence type="predicted"/>
<evidence type="ECO:0000313" key="2">
    <source>
        <dbReference type="Proteomes" id="UP001732700"/>
    </source>
</evidence>
<sequence length="367" mass="39910">MGDGRLRKNAWMEAAPAAEIEAAPAPAAKVDAAPDEILELVFVRLPSPLELVRAACTCKRWRRIITADSGRLIRSLHGAPASHVVGHYRVDHRMLLSRSRPPGRNPVFVPSPSSPWADILAVRNLALDFLPRPGLRGFCWELADVRGGLLLLVLHDEKKDPTTASRIVVCDPMTRGYRVISLSSWFRRCSFLGAFLLDGEDAGGGISLSNFRVTSVLYRIKDAIVRSCTFPAASVGDRDDIARACTFSSAGGGRWTSSAAHASTEIDGNDYWGWGCDVSFAGLGGGGSVAYWRAGNRGVLSLDKDSAELHVLPNTHVGELHAPEYVYQLSWPPTIRAGFGNRSSKDFNMRGAKAEEDNNHSCTQVFP</sequence>
<protein>
    <submittedName>
        <fullName evidence="1">Uncharacterized protein</fullName>
    </submittedName>
</protein>
<accession>A0ACD5V8B7</accession>
<name>A0ACD5V8B7_AVESA</name>
<keyword evidence="2" id="KW-1185">Reference proteome</keyword>